<dbReference type="GeneID" id="25900839"/>
<dbReference type="eggNOG" id="ENOG502S8MB">
    <property type="taxonomic scope" value="Eukaryota"/>
</dbReference>
<reference evidence="1 2" key="1">
    <citation type="submission" date="2011-02" db="EMBL/GenBank/DDBJ databases">
        <title>The Genome Sequence of Sphaeroforma arctica JP610.</title>
        <authorList>
            <consortium name="The Broad Institute Genome Sequencing Platform"/>
            <person name="Russ C."/>
            <person name="Cuomo C."/>
            <person name="Young S.K."/>
            <person name="Zeng Q."/>
            <person name="Gargeya S."/>
            <person name="Alvarado L."/>
            <person name="Berlin A."/>
            <person name="Chapman S.B."/>
            <person name="Chen Z."/>
            <person name="Freedman E."/>
            <person name="Gellesch M."/>
            <person name="Goldberg J."/>
            <person name="Griggs A."/>
            <person name="Gujja S."/>
            <person name="Heilman E."/>
            <person name="Heiman D."/>
            <person name="Howarth C."/>
            <person name="Mehta T."/>
            <person name="Neiman D."/>
            <person name="Pearson M."/>
            <person name="Roberts A."/>
            <person name="Saif S."/>
            <person name="Shea T."/>
            <person name="Shenoy N."/>
            <person name="Sisk P."/>
            <person name="Stolte C."/>
            <person name="Sykes S."/>
            <person name="White J."/>
            <person name="Yandava C."/>
            <person name="Burger G."/>
            <person name="Gray M.W."/>
            <person name="Holland P.W.H."/>
            <person name="King N."/>
            <person name="Lang F.B.F."/>
            <person name="Roger A.J."/>
            <person name="Ruiz-Trillo I."/>
            <person name="Haas B."/>
            <person name="Nusbaum C."/>
            <person name="Birren B."/>
        </authorList>
    </citation>
    <scope>NUCLEOTIDE SEQUENCE [LARGE SCALE GENOMIC DNA]</scope>
    <source>
        <strain evidence="1 2">JP610</strain>
    </source>
</reference>
<name>A0A0L0GEY1_9EUKA</name>
<organism evidence="1 2">
    <name type="scientific">Sphaeroforma arctica JP610</name>
    <dbReference type="NCBI Taxonomy" id="667725"/>
    <lineage>
        <taxon>Eukaryota</taxon>
        <taxon>Ichthyosporea</taxon>
        <taxon>Ichthyophonida</taxon>
        <taxon>Sphaeroforma</taxon>
    </lineage>
</organism>
<dbReference type="STRING" id="667725.A0A0L0GEY1"/>
<dbReference type="OrthoDB" id="5397701at2759"/>
<dbReference type="Proteomes" id="UP000054560">
    <property type="component" value="Unassembled WGS sequence"/>
</dbReference>
<dbReference type="PANTHER" id="PTHR37331:SF1">
    <property type="entry name" value="YALI0F11671P"/>
    <property type="match status" value="1"/>
</dbReference>
<sequence length="201" mass="22767">MSTYRSFGTFTTLWSTAQRLSPVCNQAKPVAARCAVRCMVTKTTPVKDGNTVESRAFIHERDSGEVVLSYLEDDTLARGPAVIGWLKRGCSVTPANFEDNKEFIRFFQKVVGDNIVDDEDHKYLAQMIDVGWMHVNDPRNPPYQNRIAEHEDILGSVRVAEGKMVPGTYEPMPVHRVVSPKGLMRLQPFLHDRLLRAYSEI</sequence>
<keyword evidence="2" id="KW-1185">Reference proteome</keyword>
<evidence type="ECO:0000313" key="2">
    <source>
        <dbReference type="Proteomes" id="UP000054560"/>
    </source>
</evidence>
<protein>
    <submittedName>
        <fullName evidence="1">Uncharacterized protein</fullName>
    </submittedName>
</protein>
<dbReference type="EMBL" id="KQ241605">
    <property type="protein sequence ID" value="KNC87570.1"/>
    <property type="molecule type" value="Genomic_DNA"/>
</dbReference>
<gene>
    <name evidence="1" type="ORF">SARC_00335</name>
</gene>
<proteinExistence type="predicted"/>
<dbReference type="RefSeq" id="XP_014161472.1">
    <property type="nucleotide sequence ID" value="XM_014305997.1"/>
</dbReference>
<dbReference type="PANTHER" id="PTHR37331">
    <property type="entry name" value="YALI0F11671P"/>
    <property type="match status" value="1"/>
</dbReference>
<dbReference type="AlphaFoldDB" id="A0A0L0GEY1"/>
<evidence type="ECO:0000313" key="1">
    <source>
        <dbReference type="EMBL" id="KNC87570.1"/>
    </source>
</evidence>
<accession>A0A0L0GEY1</accession>